<feature type="compositionally biased region" description="Polar residues" evidence="1">
    <location>
        <begin position="12"/>
        <end position="21"/>
    </location>
</feature>
<feature type="non-terminal residue" evidence="2">
    <location>
        <position position="1"/>
    </location>
</feature>
<dbReference type="RefSeq" id="XP_022384596.1">
    <property type="nucleotide sequence ID" value="XM_022537126.1"/>
</dbReference>
<name>A0A1F7ZNL0_9EURO</name>
<gene>
    <name evidence="2" type="ORF">ABOM_009998</name>
</gene>
<proteinExistence type="predicted"/>
<keyword evidence="3" id="KW-1185">Reference proteome</keyword>
<organism evidence="2 3">
    <name type="scientific">Aspergillus bombycis</name>
    <dbReference type="NCBI Taxonomy" id="109264"/>
    <lineage>
        <taxon>Eukaryota</taxon>
        <taxon>Fungi</taxon>
        <taxon>Dikarya</taxon>
        <taxon>Ascomycota</taxon>
        <taxon>Pezizomycotina</taxon>
        <taxon>Eurotiomycetes</taxon>
        <taxon>Eurotiomycetidae</taxon>
        <taxon>Eurotiales</taxon>
        <taxon>Aspergillaceae</taxon>
        <taxon>Aspergillus</taxon>
    </lineage>
</organism>
<feature type="region of interest" description="Disordered" evidence="1">
    <location>
        <begin position="1"/>
        <end position="25"/>
    </location>
</feature>
<evidence type="ECO:0000313" key="2">
    <source>
        <dbReference type="EMBL" id="OGM40879.1"/>
    </source>
</evidence>
<sequence length="40" mass="4506">HQDRDKEEQNEEGSPQSSLAASMQGCDVSFVSIRRRVLSQ</sequence>
<comment type="caution">
    <text evidence="2">The sequence shown here is derived from an EMBL/GenBank/DDBJ whole genome shotgun (WGS) entry which is preliminary data.</text>
</comment>
<reference evidence="2 3" key="1">
    <citation type="journal article" date="2016" name="Genome Biol. Evol.">
        <title>Draft genome sequence of an aflatoxigenic Aspergillus species, A. bombycis.</title>
        <authorList>
            <person name="Moore G.G."/>
            <person name="Mack B.M."/>
            <person name="Beltz S.B."/>
            <person name="Gilbert M.K."/>
        </authorList>
    </citation>
    <scope>NUCLEOTIDE SEQUENCE [LARGE SCALE GENOMIC DNA]</scope>
    <source>
        <strain evidence="3">NRRL 26010</strain>
    </source>
</reference>
<accession>A0A1F7ZNL0</accession>
<dbReference type="EMBL" id="LYCR01000127">
    <property type="protein sequence ID" value="OGM40879.1"/>
    <property type="molecule type" value="Genomic_DNA"/>
</dbReference>
<protein>
    <submittedName>
        <fullName evidence="2">Uncharacterized protein</fullName>
    </submittedName>
</protein>
<dbReference type="GeneID" id="34453388"/>
<evidence type="ECO:0000256" key="1">
    <source>
        <dbReference type="SAM" id="MobiDB-lite"/>
    </source>
</evidence>
<evidence type="ECO:0000313" key="3">
    <source>
        <dbReference type="Proteomes" id="UP000179179"/>
    </source>
</evidence>
<dbReference type="AlphaFoldDB" id="A0A1F7ZNL0"/>
<dbReference type="Proteomes" id="UP000179179">
    <property type="component" value="Unassembled WGS sequence"/>
</dbReference>